<feature type="transmembrane region" description="Helical" evidence="3">
    <location>
        <begin position="138"/>
        <end position="159"/>
    </location>
</feature>
<keyword evidence="3" id="KW-0472">Membrane</keyword>
<feature type="transmembrane region" description="Helical" evidence="3">
    <location>
        <begin position="171"/>
        <end position="189"/>
    </location>
</feature>
<keyword evidence="3" id="KW-0812">Transmembrane</keyword>
<comment type="subcellular location">
    <subcellularLocation>
        <location evidence="1">Membrane</location>
        <topology evidence="1">Multi-pass membrane protein</topology>
    </subcellularLocation>
</comment>
<evidence type="ECO:0000259" key="4">
    <source>
        <dbReference type="PROSITE" id="PS50850"/>
    </source>
</evidence>
<accession>A0A6F9DSX6</accession>
<dbReference type="Gene3D" id="1.20.1250.20">
    <property type="entry name" value="MFS general substrate transporter like domains"/>
    <property type="match status" value="2"/>
</dbReference>
<dbReference type="PROSITE" id="PS50850">
    <property type="entry name" value="MFS"/>
    <property type="match status" value="1"/>
</dbReference>
<organism evidence="5">
    <name type="scientific">Phallusia mammillata</name>
    <dbReference type="NCBI Taxonomy" id="59560"/>
    <lineage>
        <taxon>Eukaryota</taxon>
        <taxon>Metazoa</taxon>
        <taxon>Chordata</taxon>
        <taxon>Tunicata</taxon>
        <taxon>Ascidiacea</taxon>
        <taxon>Phlebobranchia</taxon>
        <taxon>Ascidiidae</taxon>
        <taxon>Phallusia</taxon>
    </lineage>
</organism>
<dbReference type="Pfam" id="PF07690">
    <property type="entry name" value="MFS_1"/>
    <property type="match status" value="1"/>
</dbReference>
<feature type="transmembrane region" description="Helical" evidence="3">
    <location>
        <begin position="503"/>
        <end position="526"/>
    </location>
</feature>
<dbReference type="GO" id="GO:0022857">
    <property type="term" value="F:transmembrane transporter activity"/>
    <property type="evidence" value="ECO:0007669"/>
    <property type="project" value="InterPro"/>
</dbReference>
<protein>
    <submittedName>
        <fullName evidence="5">Monocarboxylate transporter 12-like</fullName>
    </submittedName>
</protein>
<feature type="domain" description="Major facilitator superfamily (MFS) profile" evidence="4">
    <location>
        <begin position="340"/>
        <end position="540"/>
    </location>
</feature>
<feature type="transmembrane region" description="Helical" evidence="3">
    <location>
        <begin position="55"/>
        <end position="78"/>
    </location>
</feature>
<dbReference type="AlphaFoldDB" id="A0A6F9DSX6"/>
<dbReference type="SUPFAM" id="SSF103473">
    <property type="entry name" value="MFS general substrate transporter"/>
    <property type="match status" value="1"/>
</dbReference>
<dbReference type="GO" id="GO:0016020">
    <property type="term" value="C:membrane"/>
    <property type="evidence" value="ECO:0007669"/>
    <property type="project" value="UniProtKB-SubCell"/>
</dbReference>
<reference evidence="5" key="1">
    <citation type="submission" date="2020-04" db="EMBL/GenBank/DDBJ databases">
        <authorList>
            <person name="Neveu A P."/>
        </authorList>
    </citation>
    <scope>NUCLEOTIDE SEQUENCE</scope>
    <source>
        <tissue evidence="5">Whole embryo</tissue>
    </source>
</reference>
<name>A0A6F9DSX6_9ASCI</name>
<dbReference type="EMBL" id="LR790251">
    <property type="protein sequence ID" value="CAB3266113.1"/>
    <property type="molecule type" value="mRNA"/>
</dbReference>
<dbReference type="InterPro" id="IPR011701">
    <property type="entry name" value="MFS"/>
</dbReference>
<feature type="transmembrane region" description="Helical" evidence="3">
    <location>
        <begin position="375"/>
        <end position="398"/>
    </location>
</feature>
<proteinExistence type="evidence at transcript level"/>
<feature type="compositionally biased region" description="Basic and acidic residues" evidence="2">
    <location>
        <begin position="300"/>
        <end position="309"/>
    </location>
</feature>
<feature type="transmembrane region" description="Helical" evidence="3">
    <location>
        <begin position="341"/>
        <end position="363"/>
    </location>
</feature>
<dbReference type="PANTHER" id="PTHR11360:SF284">
    <property type="entry name" value="EG:103B4.3 PROTEIN-RELATED"/>
    <property type="match status" value="1"/>
</dbReference>
<dbReference type="PANTHER" id="PTHR11360">
    <property type="entry name" value="MONOCARBOXYLATE TRANSPORTER"/>
    <property type="match status" value="1"/>
</dbReference>
<feature type="region of interest" description="Disordered" evidence="2">
    <location>
        <begin position="282"/>
        <end position="309"/>
    </location>
</feature>
<dbReference type="InterPro" id="IPR020846">
    <property type="entry name" value="MFS_dom"/>
</dbReference>
<evidence type="ECO:0000256" key="3">
    <source>
        <dbReference type="SAM" id="Phobius"/>
    </source>
</evidence>
<feature type="transmembrane region" description="Helical" evidence="3">
    <location>
        <begin position="85"/>
        <end position="103"/>
    </location>
</feature>
<sequence>MVRVYDRPPDGGWGWAVAIATTMTYAIVWGIPRGMSVLFLDLQQKYDSSNAKTSWITSMIFGCFSCGTLVGSLVTSWLGPRRTMMFGGLISCFGIIIVSQASILQLVYVGSAITGIGFGFAYCNVTSQLGIYFDKRRALVFGIGSMGSPLGGMLLPVMLTSALGVYGLEGALLIMAGFCLHLVVCGALLRPVAIKHNNNDITDDDDAIVDDVIVKDETLTNIVFSDTISLSSLDEVKGRSLYSLPSPLIKRKHISPHKAVLMRSLAGNGDLVDGGSGGISPIYKKNKQHKNDTSDSNTRAVEHDKQSFEHDVENQPCEKNLLRDISSSFLPYLQLFQSWRFMLYCFLGFLDMFARFIPTWFIVVHAESLGMSNRHGAVLLIIFSVMDGLTKLVTGYFASKMSKSKVEKGYEIIGLAVAQGIMAVSGLSIPSAHGFTTLAVCFACFGIGNGINGVWCIPIISRLVPIAQLPKAIGVYFCIGGVGILLGPPLTGYLADITGNYQVVFYFAGAIMVISVVCAAVLFALVRKFGIKRSWDKSRA</sequence>
<dbReference type="InterPro" id="IPR036259">
    <property type="entry name" value="MFS_trans_sf"/>
</dbReference>
<evidence type="ECO:0000256" key="2">
    <source>
        <dbReference type="SAM" id="MobiDB-lite"/>
    </source>
</evidence>
<dbReference type="InterPro" id="IPR050327">
    <property type="entry name" value="Proton-linked_MCT"/>
</dbReference>
<feature type="transmembrane region" description="Helical" evidence="3">
    <location>
        <begin position="410"/>
        <end position="429"/>
    </location>
</feature>
<evidence type="ECO:0000313" key="5">
    <source>
        <dbReference type="EMBL" id="CAB3266113.1"/>
    </source>
</evidence>
<feature type="transmembrane region" description="Helical" evidence="3">
    <location>
        <begin position="472"/>
        <end position="491"/>
    </location>
</feature>
<evidence type="ECO:0000256" key="1">
    <source>
        <dbReference type="ARBA" id="ARBA00004141"/>
    </source>
</evidence>
<feature type="transmembrane region" description="Helical" evidence="3">
    <location>
        <begin position="435"/>
        <end position="460"/>
    </location>
</feature>
<feature type="transmembrane region" description="Helical" evidence="3">
    <location>
        <begin position="109"/>
        <end position="126"/>
    </location>
</feature>
<feature type="transmembrane region" description="Helical" evidence="3">
    <location>
        <begin position="12"/>
        <end position="31"/>
    </location>
</feature>
<gene>
    <name evidence="5" type="primary">Slc16a12-002</name>
</gene>
<keyword evidence="3" id="KW-1133">Transmembrane helix</keyword>